<accession>A0A2I2ZT28</accession>
<proteinExistence type="predicted"/>
<dbReference type="GeneTree" id="ENSGT00990000210646"/>
<organism evidence="1 2">
    <name type="scientific">Gorilla gorilla gorilla</name>
    <name type="common">Western lowland gorilla</name>
    <dbReference type="NCBI Taxonomy" id="9595"/>
    <lineage>
        <taxon>Eukaryota</taxon>
        <taxon>Metazoa</taxon>
        <taxon>Chordata</taxon>
        <taxon>Craniata</taxon>
        <taxon>Vertebrata</taxon>
        <taxon>Euteleostomi</taxon>
        <taxon>Mammalia</taxon>
        <taxon>Eutheria</taxon>
        <taxon>Euarchontoglires</taxon>
        <taxon>Primates</taxon>
        <taxon>Haplorrhini</taxon>
        <taxon>Catarrhini</taxon>
        <taxon>Hominidae</taxon>
        <taxon>Gorilla</taxon>
    </lineage>
</organism>
<dbReference type="Proteomes" id="UP000001519">
    <property type="component" value="Chromosome 3"/>
</dbReference>
<dbReference type="InParanoid" id="A0A2I2ZT28"/>
<dbReference type="EMBL" id="CABD030022969">
    <property type="status" value="NOT_ANNOTATED_CDS"/>
    <property type="molecule type" value="Genomic_DNA"/>
</dbReference>
<sequence length="50" mass="6111">MSQCQPRIKIEEIDYTSTWKKIQGHIAKEWKELTAAIFEKVHHTHRFRFL</sequence>
<protein>
    <submittedName>
        <fullName evidence="1">Uncharacterized protein</fullName>
    </submittedName>
</protein>
<dbReference type="AlphaFoldDB" id="A0A2I2ZT28"/>
<reference evidence="2" key="1">
    <citation type="submission" date="2011-05" db="EMBL/GenBank/DDBJ databases">
        <title>Insights into the evolution of the great apes provided by the gorilla genome.</title>
        <authorList>
            <person name="Scally A."/>
        </authorList>
    </citation>
    <scope>NUCLEOTIDE SEQUENCE [LARGE SCALE GENOMIC DNA]</scope>
</reference>
<reference evidence="1" key="3">
    <citation type="submission" date="2025-08" db="UniProtKB">
        <authorList>
            <consortium name="Ensembl"/>
        </authorList>
    </citation>
    <scope>IDENTIFICATION</scope>
</reference>
<evidence type="ECO:0000313" key="2">
    <source>
        <dbReference type="Proteomes" id="UP000001519"/>
    </source>
</evidence>
<evidence type="ECO:0000313" key="1">
    <source>
        <dbReference type="Ensembl" id="ENSGGOP00000050384.1"/>
    </source>
</evidence>
<dbReference type="OMA" id="GHIAKEW"/>
<keyword evidence="2" id="KW-1185">Reference proteome</keyword>
<name>A0A2I2ZT28_GORGO</name>
<reference evidence="1 2" key="2">
    <citation type="journal article" date="2012" name="Nature">
        <title>Insights into hominid evolution from the gorilla genome sequence.</title>
        <authorList>
            <person name="Scally A."/>
            <person name="Dutheil J.Y."/>
            <person name="Hillier L.W."/>
            <person name="Jordan G.E."/>
            <person name="Goodhead I."/>
            <person name="Herrero J."/>
            <person name="Hobolth A."/>
            <person name="Lappalainen T."/>
            <person name="Mailund T."/>
            <person name="Marques-Bonet T."/>
            <person name="McCarthy S."/>
            <person name="Montgomery S.H."/>
            <person name="Schwalie P.C."/>
            <person name="Tang Y.A."/>
            <person name="Ward M.C."/>
            <person name="Xue Y."/>
            <person name="Yngvadottir B."/>
            <person name="Alkan C."/>
            <person name="Andersen L.N."/>
            <person name="Ayub Q."/>
            <person name="Ball E.V."/>
            <person name="Beal K."/>
            <person name="Bradley B.J."/>
            <person name="Chen Y."/>
            <person name="Clee C.M."/>
            <person name="Fitzgerald S."/>
            <person name="Graves T.A."/>
            <person name="Gu Y."/>
            <person name="Heath P."/>
            <person name="Heger A."/>
            <person name="Karakoc E."/>
            <person name="Kolb-Kokocinski A."/>
            <person name="Laird G.K."/>
            <person name="Lunter G."/>
            <person name="Meader S."/>
            <person name="Mort M."/>
            <person name="Mullikin J.C."/>
            <person name="Munch K."/>
            <person name="O'Connor T.D."/>
            <person name="Phillips A.D."/>
            <person name="Prado-Martinez J."/>
            <person name="Rogers A.S."/>
            <person name="Sajjadian S."/>
            <person name="Schmidt D."/>
            <person name="Shaw K."/>
            <person name="Simpson J.T."/>
            <person name="Stenson P.D."/>
            <person name="Turner D.J."/>
            <person name="Vigilant L."/>
            <person name="Vilella A.J."/>
            <person name="Whitener W."/>
            <person name="Zhu B."/>
            <person name="Cooper D.N."/>
            <person name="de Jong P."/>
            <person name="Dermitzakis E.T."/>
            <person name="Eichler E.E."/>
            <person name="Flicek P."/>
            <person name="Goldman N."/>
            <person name="Mundy N.I."/>
            <person name="Ning Z."/>
            <person name="Odom D.T."/>
            <person name="Ponting C.P."/>
            <person name="Quail M.A."/>
            <person name="Ryder O.A."/>
            <person name="Searle S.M."/>
            <person name="Warren W.C."/>
            <person name="Wilson R.K."/>
            <person name="Schierup M.H."/>
            <person name="Rogers J."/>
            <person name="Tyler-Smith C."/>
            <person name="Durbin R."/>
        </authorList>
    </citation>
    <scope>NUCLEOTIDE SEQUENCE [LARGE SCALE GENOMIC DNA]</scope>
</reference>
<dbReference type="Ensembl" id="ENSGGOT00000050050.1">
    <property type="protein sequence ID" value="ENSGGOP00000050384.1"/>
    <property type="gene ID" value="ENSGGOG00000042567.1"/>
</dbReference>
<reference evidence="1" key="4">
    <citation type="submission" date="2025-09" db="UniProtKB">
        <authorList>
            <consortium name="Ensembl"/>
        </authorList>
    </citation>
    <scope>IDENTIFICATION</scope>
</reference>
<dbReference type="Bgee" id="ENSGGOG00000042567">
    <property type="expression patterns" value="Expressed in testis and 1 other cell type or tissue"/>
</dbReference>